<gene>
    <name evidence="2" type="ORF">HK100_009905</name>
</gene>
<protein>
    <submittedName>
        <fullName evidence="2">Uncharacterized protein</fullName>
    </submittedName>
</protein>
<feature type="compositionally biased region" description="Low complexity" evidence="1">
    <location>
        <begin position="76"/>
        <end position="91"/>
    </location>
</feature>
<dbReference type="EMBL" id="JADGJH010000526">
    <property type="protein sequence ID" value="KAJ3127130.1"/>
    <property type="molecule type" value="Genomic_DNA"/>
</dbReference>
<name>A0AAD5T8Z1_9FUNG</name>
<evidence type="ECO:0000313" key="2">
    <source>
        <dbReference type="EMBL" id="KAJ3127130.1"/>
    </source>
</evidence>
<evidence type="ECO:0000313" key="3">
    <source>
        <dbReference type="Proteomes" id="UP001211907"/>
    </source>
</evidence>
<feature type="compositionally biased region" description="Pro residues" evidence="1">
    <location>
        <begin position="63"/>
        <end position="75"/>
    </location>
</feature>
<accession>A0AAD5T8Z1</accession>
<sequence>MSLFSCCSGAGAIKKESAQFATKEVTSAQPQIIKAPTPARTPSQAATSTTTASPTLAKVGTPKPTPTPPPTPPAASPAKAKATETATSTPKHPVLSSSKRITHAIIRTQLEKSVATATSMSNGFTQNMAASAKDLQARWTNVYTAIRENLISDLEILFPVLDGVVAGITKSARSEHEKDLEALESLNDDIKTVLDRIVIRGDLKMPRRDDDDFKGVLLPGLRKFSVAYKFRLGRDETTYFKLLDEVSGDTQIEIVKKVTI</sequence>
<keyword evidence="3" id="KW-1185">Reference proteome</keyword>
<evidence type="ECO:0000256" key="1">
    <source>
        <dbReference type="SAM" id="MobiDB-lite"/>
    </source>
</evidence>
<proteinExistence type="predicted"/>
<organism evidence="2 3">
    <name type="scientific">Physocladia obscura</name>
    <dbReference type="NCBI Taxonomy" id="109957"/>
    <lineage>
        <taxon>Eukaryota</taxon>
        <taxon>Fungi</taxon>
        <taxon>Fungi incertae sedis</taxon>
        <taxon>Chytridiomycota</taxon>
        <taxon>Chytridiomycota incertae sedis</taxon>
        <taxon>Chytridiomycetes</taxon>
        <taxon>Chytridiales</taxon>
        <taxon>Chytriomycetaceae</taxon>
        <taxon>Physocladia</taxon>
    </lineage>
</organism>
<feature type="region of interest" description="Disordered" evidence="1">
    <location>
        <begin position="19"/>
        <end position="100"/>
    </location>
</feature>
<comment type="caution">
    <text evidence="2">The sequence shown here is derived from an EMBL/GenBank/DDBJ whole genome shotgun (WGS) entry which is preliminary data.</text>
</comment>
<dbReference type="Proteomes" id="UP001211907">
    <property type="component" value="Unassembled WGS sequence"/>
</dbReference>
<reference evidence="2" key="1">
    <citation type="submission" date="2020-05" db="EMBL/GenBank/DDBJ databases">
        <title>Phylogenomic resolution of chytrid fungi.</title>
        <authorList>
            <person name="Stajich J.E."/>
            <person name="Amses K."/>
            <person name="Simmons R."/>
            <person name="Seto K."/>
            <person name="Myers J."/>
            <person name="Bonds A."/>
            <person name="Quandt C.A."/>
            <person name="Barry K."/>
            <person name="Liu P."/>
            <person name="Grigoriev I."/>
            <person name="Longcore J.E."/>
            <person name="James T.Y."/>
        </authorList>
    </citation>
    <scope>NUCLEOTIDE SEQUENCE</scope>
    <source>
        <strain evidence="2">JEL0513</strain>
    </source>
</reference>
<feature type="compositionally biased region" description="Low complexity" evidence="1">
    <location>
        <begin position="35"/>
        <end position="57"/>
    </location>
</feature>
<dbReference type="AlphaFoldDB" id="A0AAD5T8Z1"/>